<feature type="compositionally biased region" description="Polar residues" evidence="1">
    <location>
        <begin position="81"/>
        <end position="97"/>
    </location>
</feature>
<evidence type="ECO:0000313" key="2">
    <source>
        <dbReference type="EMBL" id="SPZ05991.1"/>
    </source>
</evidence>
<evidence type="ECO:0000256" key="1">
    <source>
        <dbReference type="SAM" id="MobiDB-lite"/>
    </source>
</evidence>
<protein>
    <submittedName>
        <fullName evidence="2">Uncharacterized protein</fullName>
    </submittedName>
</protein>
<dbReference type="EMBL" id="UAUF01000011">
    <property type="protein sequence ID" value="SPZ05991.1"/>
    <property type="molecule type" value="Genomic_DNA"/>
</dbReference>
<sequence>MEEGQEIEMSVFKIAMCGLGLALALAANTGIADEFDRRAIPRTYISPGASGSIETQQRSQYYNLYGGQAVPRGTVREYRSHSSGQYEQRGSIRQSTEYPGGIEIERTPGSTTNRLERRQ</sequence>
<accession>A0A2X2CGX9</accession>
<name>A0A2X2CGX9_PSELU</name>
<dbReference type="AlphaFoldDB" id="A0A2X2CGX9"/>
<feature type="region of interest" description="Disordered" evidence="1">
    <location>
        <begin position="73"/>
        <end position="119"/>
    </location>
</feature>
<reference evidence="2 3" key="1">
    <citation type="submission" date="2018-06" db="EMBL/GenBank/DDBJ databases">
        <authorList>
            <consortium name="Pathogen Informatics"/>
            <person name="Doyle S."/>
        </authorList>
    </citation>
    <scope>NUCLEOTIDE SEQUENCE [LARGE SCALE GENOMIC DNA]</scope>
    <source>
        <strain evidence="2 3">NCTC11842</strain>
    </source>
</reference>
<gene>
    <name evidence="2" type="ORF">NCTC11842_01918</name>
</gene>
<proteinExistence type="predicted"/>
<dbReference type="Proteomes" id="UP000250443">
    <property type="component" value="Unassembled WGS sequence"/>
</dbReference>
<organism evidence="2 3">
    <name type="scientific">Pseudomonas luteola</name>
    <dbReference type="NCBI Taxonomy" id="47886"/>
    <lineage>
        <taxon>Bacteria</taxon>
        <taxon>Pseudomonadati</taxon>
        <taxon>Pseudomonadota</taxon>
        <taxon>Gammaproteobacteria</taxon>
        <taxon>Pseudomonadales</taxon>
        <taxon>Pseudomonadaceae</taxon>
        <taxon>Pseudomonas</taxon>
    </lineage>
</organism>
<evidence type="ECO:0000313" key="3">
    <source>
        <dbReference type="Proteomes" id="UP000250443"/>
    </source>
</evidence>